<dbReference type="InterPro" id="IPR036875">
    <property type="entry name" value="Znf_CCHC_sf"/>
</dbReference>
<keyword evidence="6" id="KW-1185">Reference proteome</keyword>
<gene>
    <name evidence="5" type="ORF">ALC62_01829</name>
</gene>
<organism evidence="5 6">
    <name type="scientific">Cyphomyrmex costatus</name>
    <dbReference type="NCBI Taxonomy" id="456900"/>
    <lineage>
        <taxon>Eukaryota</taxon>
        <taxon>Metazoa</taxon>
        <taxon>Ecdysozoa</taxon>
        <taxon>Arthropoda</taxon>
        <taxon>Hexapoda</taxon>
        <taxon>Insecta</taxon>
        <taxon>Pterygota</taxon>
        <taxon>Neoptera</taxon>
        <taxon>Endopterygota</taxon>
        <taxon>Hymenoptera</taxon>
        <taxon>Apocrita</taxon>
        <taxon>Aculeata</taxon>
        <taxon>Formicoidea</taxon>
        <taxon>Formicidae</taxon>
        <taxon>Myrmicinae</taxon>
        <taxon>Cyphomyrmex</taxon>
    </lineage>
</organism>
<evidence type="ECO:0000259" key="3">
    <source>
        <dbReference type="PROSITE" id="PS50158"/>
    </source>
</evidence>
<keyword evidence="1" id="KW-0862">Zinc</keyword>
<dbReference type="InterPro" id="IPR001878">
    <property type="entry name" value="Znf_CCHC"/>
</dbReference>
<dbReference type="PROSITE" id="PS50158">
    <property type="entry name" value="ZF_CCHC"/>
    <property type="match status" value="1"/>
</dbReference>
<name>A0A151K221_9HYME</name>
<keyword evidence="1" id="KW-0863">Zinc-finger</keyword>
<feature type="domain" description="G-protein coupled receptors family 2 profile 1" evidence="4">
    <location>
        <begin position="40"/>
        <end position="137"/>
    </location>
</feature>
<dbReference type="AlphaFoldDB" id="A0A151K221"/>
<evidence type="ECO:0000313" key="6">
    <source>
        <dbReference type="Proteomes" id="UP000078542"/>
    </source>
</evidence>
<sequence>MGLQCGPRRCERATQTDPPEPPRRTIGRGGGNVGEERCARCQREEQRVRAYRTSRATSAVAREKEARIGDVASPDAGACWNCGRTGHRYSTCPRARREFCFGCGRPGVTLRTCTRCQGRWRSLGPYHPVRGHDLRCC</sequence>
<evidence type="ECO:0000259" key="4">
    <source>
        <dbReference type="PROSITE" id="PS50227"/>
    </source>
</evidence>
<protein>
    <submittedName>
        <fullName evidence="5">Gag-Pol polyprotein</fullName>
    </submittedName>
</protein>
<evidence type="ECO:0000313" key="5">
    <source>
        <dbReference type="EMBL" id="KYN50174.1"/>
    </source>
</evidence>
<reference evidence="5 6" key="1">
    <citation type="submission" date="2016-03" db="EMBL/GenBank/DDBJ databases">
        <title>Cyphomyrmex costatus WGS genome.</title>
        <authorList>
            <person name="Nygaard S."/>
            <person name="Hu H."/>
            <person name="Boomsma J."/>
            <person name="Zhang G."/>
        </authorList>
    </citation>
    <scope>NUCLEOTIDE SEQUENCE [LARGE SCALE GENOMIC DNA]</scope>
    <source>
        <strain evidence="5">MS0001</strain>
        <tissue evidence="5">Whole body</tissue>
    </source>
</reference>
<dbReference type="Gene3D" id="4.10.60.10">
    <property type="entry name" value="Zinc finger, CCHC-type"/>
    <property type="match status" value="1"/>
</dbReference>
<dbReference type="EMBL" id="LKEX01011047">
    <property type="protein sequence ID" value="KYN50174.1"/>
    <property type="molecule type" value="Genomic_DNA"/>
</dbReference>
<dbReference type="GO" id="GO:0008270">
    <property type="term" value="F:zinc ion binding"/>
    <property type="evidence" value="ECO:0007669"/>
    <property type="project" value="UniProtKB-KW"/>
</dbReference>
<dbReference type="Proteomes" id="UP000078542">
    <property type="component" value="Unassembled WGS sequence"/>
</dbReference>
<dbReference type="InterPro" id="IPR001879">
    <property type="entry name" value="GPCR_2_extracellular_dom"/>
</dbReference>
<evidence type="ECO:0000256" key="1">
    <source>
        <dbReference type="PROSITE-ProRule" id="PRU00047"/>
    </source>
</evidence>
<feature type="domain" description="CCHC-type" evidence="3">
    <location>
        <begin position="79"/>
        <end position="94"/>
    </location>
</feature>
<evidence type="ECO:0000256" key="2">
    <source>
        <dbReference type="SAM" id="MobiDB-lite"/>
    </source>
</evidence>
<comment type="caution">
    <text evidence="5">The sequence shown here is derived from an EMBL/GenBank/DDBJ whole genome shotgun (WGS) entry which is preliminary data.</text>
</comment>
<dbReference type="GO" id="GO:0016020">
    <property type="term" value="C:membrane"/>
    <property type="evidence" value="ECO:0007669"/>
    <property type="project" value="InterPro"/>
</dbReference>
<dbReference type="SUPFAM" id="SSF57756">
    <property type="entry name" value="Retrovirus zinc finger-like domains"/>
    <property type="match status" value="1"/>
</dbReference>
<accession>A0A151K221</accession>
<keyword evidence="1" id="KW-0479">Metal-binding</keyword>
<dbReference type="PROSITE" id="PS50227">
    <property type="entry name" value="G_PROTEIN_RECEP_F2_3"/>
    <property type="match status" value="1"/>
</dbReference>
<dbReference type="GO" id="GO:0003676">
    <property type="term" value="F:nucleic acid binding"/>
    <property type="evidence" value="ECO:0007669"/>
    <property type="project" value="InterPro"/>
</dbReference>
<proteinExistence type="predicted"/>
<dbReference type="GO" id="GO:0004930">
    <property type="term" value="F:G protein-coupled receptor activity"/>
    <property type="evidence" value="ECO:0007669"/>
    <property type="project" value="InterPro"/>
</dbReference>
<feature type="region of interest" description="Disordered" evidence="2">
    <location>
        <begin position="1"/>
        <end position="38"/>
    </location>
</feature>